<accession>A0A9P0GZ87</accession>
<dbReference type="SUPFAM" id="SSF57667">
    <property type="entry name" value="beta-beta-alpha zinc fingers"/>
    <property type="match status" value="1"/>
</dbReference>
<dbReference type="OrthoDB" id="6613310at2759"/>
<feature type="region of interest" description="Disordered" evidence="1">
    <location>
        <begin position="133"/>
        <end position="160"/>
    </location>
</feature>
<feature type="compositionally biased region" description="Basic and acidic residues" evidence="1">
    <location>
        <begin position="187"/>
        <end position="205"/>
    </location>
</feature>
<feature type="region of interest" description="Disordered" evidence="1">
    <location>
        <begin position="60"/>
        <end position="80"/>
    </location>
</feature>
<dbReference type="Proteomes" id="UP001152798">
    <property type="component" value="Chromosome 1"/>
</dbReference>
<dbReference type="EMBL" id="OV725077">
    <property type="protein sequence ID" value="CAH1391663.1"/>
    <property type="molecule type" value="Genomic_DNA"/>
</dbReference>
<evidence type="ECO:0000313" key="3">
    <source>
        <dbReference type="Proteomes" id="UP001152798"/>
    </source>
</evidence>
<feature type="compositionally biased region" description="Low complexity" evidence="1">
    <location>
        <begin position="70"/>
        <end position="79"/>
    </location>
</feature>
<feature type="region of interest" description="Disordered" evidence="1">
    <location>
        <begin position="179"/>
        <end position="211"/>
    </location>
</feature>
<keyword evidence="3" id="KW-1185">Reference proteome</keyword>
<evidence type="ECO:0000313" key="2">
    <source>
        <dbReference type="EMBL" id="CAH1391663.1"/>
    </source>
</evidence>
<name>A0A9P0GZ87_NEZVI</name>
<dbReference type="AlphaFoldDB" id="A0A9P0GZ87"/>
<evidence type="ECO:0000256" key="1">
    <source>
        <dbReference type="SAM" id="MobiDB-lite"/>
    </source>
</evidence>
<reference evidence="2" key="1">
    <citation type="submission" date="2022-01" db="EMBL/GenBank/DDBJ databases">
        <authorList>
            <person name="King R."/>
        </authorList>
    </citation>
    <scope>NUCLEOTIDE SEQUENCE</scope>
</reference>
<gene>
    <name evidence="2" type="ORF">NEZAVI_LOCUS2644</name>
</gene>
<dbReference type="InterPro" id="IPR036236">
    <property type="entry name" value="Znf_C2H2_sf"/>
</dbReference>
<protein>
    <submittedName>
        <fullName evidence="2">Uncharacterized protein</fullName>
    </submittedName>
</protein>
<organism evidence="2 3">
    <name type="scientific">Nezara viridula</name>
    <name type="common">Southern green stink bug</name>
    <name type="synonym">Cimex viridulus</name>
    <dbReference type="NCBI Taxonomy" id="85310"/>
    <lineage>
        <taxon>Eukaryota</taxon>
        <taxon>Metazoa</taxon>
        <taxon>Ecdysozoa</taxon>
        <taxon>Arthropoda</taxon>
        <taxon>Hexapoda</taxon>
        <taxon>Insecta</taxon>
        <taxon>Pterygota</taxon>
        <taxon>Neoptera</taxon>
        <taxon>Paraneoptera</taxon>
        <taxon>Hemiptera</taxon>
        <taxon>Heteroptera</taxon>
        <taxon>Panheteroptera</taxon>
        <taxon>Pentatomomorpha</taxon>
        <taxon>Pentatomoidea</taxon>
        <taxon>Pentatomidae</taxon>
        <taxon>Pentatominae</taxon>
        <taxon>Nezara</taxon>
    </lineage>
</organism>
<proteinExistence type="predicted"/>
<sequence>MNNRGQWNMHQYGFNHPRNRMQQRNNYQHPVYKNYPPNFRQWKPNIMGFEQDRYQNDFRPNRGYNRQNHRMINTNGNNNGRRRSFGDRNWVLEEDCFQEPDHINFMPVHHERKIFHRESSLPPPIMRNRIHESRKPEFFENRSLPQSQRNPVKKNIDDDYPSSAFKRTIKADQKSEEMLMTWSDSESDSKDASWVDSDMDHKSDEPETPTKVVLKDEQKLISMIWSDGSDNEDSPSATDKISSPAKGRCPFKYSMKSLPRYDGKTIIGDEGMFEIKSFHCTYCNIICLDKEKSKTHMLSKYHYKHYKKELEKYEEDSESENGNEE</sequence>